<dbReference type="InterPro" id="IPR004026">
    <property type="entry name" value="Ada_DNA_repair_Zn-bd"/>
</dbReference>
<dbReference type="GO" id="GO:0003677">
    <property type="term" value="F:DNA binding"/>
    <property type="evidence" value="ECO:0007669"/>
    <property type="project" value="InterPro"/>
</dbReference>
<keyword evidence="1" id="KW-0010">Activator</keyword>
<reference evidence="3 4" key="1">
    <citation type="submission" date="2018-11" db="EMBL/GenBank/DDBJ databases">
        <authorList>
            <person name="Zhou Z."/>
            <person name="Wang G."/>
        </authorList>
    </citation>
    <scope>NUCLEOTIDE SEQUENCE [LARGE SCALE GENOMIC DNA]</scope>
    <source>
        <strain evidence="3 4">KCTC42998</strain>
    </source>
</reference>
<dbReference type="Gene3D" id="3.40.10.10">
    <property type="entry name" value="DNA Methylphosphotriester Repair Domain"/>
    <property type="match status" value="1"/>
</dbReference>
<comment type="caution">
    <text evidence="3">The sequence shown here is derived from an EMBL/GenBank/DDBJ whole genome shotgun (WGS) entry which is preliminary data.</text>
</comment>
<evidence type="ECO:0000256" key="1">
    <source>
        <dbReference type="ARBA" id="ARBA00023159"/>
    </source>
</evidence>
<dbReference type="RefSeq" id="WP_124902972.1">
    <property type="nucleotide sequence ID" value="NZ_RQJP01000001.1"/>
</dbReference>
<dbReference type="EMBL" id="RQJP01000001">
    <property type="protein sequence ID" value="RRB16903.1"/>
    <property type="molecule type" value="Genomic_DNA"/>
</dbReference>
<dbReference type="GO" id="GO:0008270">
    <property type="term" value="F:zinc ion binding"/>
    <property type="evidence" value="ECO:0007669"/>
    <property type="project" value="InterPro"/>
</dbReference>
<dbReference type="Proteomes" id="UP000274271">
    <property type="component" value="Unassembled WGS sequence"/>
</dbReference>
<dbReference type="AlphaFoldDB" id="A0A3P1CU90"/>
<organism evidence="3 4">
    <name type="scientific">Larkinella knui</name>
    <dbReference type="NCBI Taxonomy" id="2025310"/>
    <lineage>
        <taxon>Bacteria</taxon>
        <taxon>Pseudomonadati</taxon>
        <taxon>Bacteroidota</taxon>
        <taxon>Cytophagia</taxon>
        <taxon>Cytophagales</taxon>
        <taxon>Spirosomataceae</taxon>
        <taxon>Larkinella</taxon>
    </lineage>
</organism>
<dbReference type="GO" id="GO:0006281">
    <property type="term" value="P:DNA repair"/>
    <property type="evidence" value="ECO:0007669"/>
    <property type="project" value="InterPro"/>
</dbReference>
<dbReference type="Pfam" id="PF02805">
    <property type="entry name" value="Ada_Zn_binding"/>
    <property type="match status" value="1"/>
</dbReference>
<dbReference type="GO" id="GO:0006355">
    <property type="term" value="P:regulation of DNA-templated transcription"/>
    <property type="evidence" value="ECO:0007669"/>
    <property type="project" value="InterPro"/>
</dbReference>
<name>A0A3P1CU90_9BACT</name>
<proteinExistence type="predicted"/>
<evidence type="ECO:0000259" key="2">
    <source>
        <dbReference type="Pfam" id="PF02805"/>
    </source>
</evidence>
<dbReference type="InterPro" id="IPR035451">
    <property type="entry name" value="Ada-like_dom_sf"/>
</dbReference>
<keyword evidence="4" id="KW-1185">Reference proteome</keyword>
<gene>
    <name evidence="3" type="ORF">EHT87_01020</name>
</gene>
<dbReference type="GO" id="GO:0008168">
    <property type="term" value="F:methyltransferase activity"/>
    <property type="evidence" value="ECO:0007669"/>
    <property type="project" value="InterPro"/>
</dbReference>
<evidence type="ECO:0000313" key="3">
    <source>
        <dbReference type="EMBL" id="RRB16903.1"/>
    </source>
</evidence>
<sequence length="99" mass="11322">MIRHTDFADNNLGKARLRGLIKAGAIAFGGNWPLKIYGTLHCQSGRRMLRKNRVFFQSEQDAILSGFRPCGHCMRMEYRRWKIGRATGSVHHAPNEQPL</sequence>
<evidence type="ECO:0000313" key="4">
    <source>
        <dbReference type="Proteomes" id="UP000274271"/>
    </source>
</evidence>
<protein>
    <submittedName>
        <fullName evidence="3">Metal-binding protein</fullName>
    </submittedName>
</protein>
<dbReference type="OrthoDB" id="894286at2"/>
<feature type="domain" description="Ada DNA repair metal-binding" evidence="2">
    <location>
        <begin position="34"/>
        <end position="73"/>
    </location>
</feature>
<accession>A0A3P1CU90</accession>
<dbReference type="SUPFAM" id="SSF57884">
    <property type="entry name" value="Ada DNA repair protein, N-terminal domain (N-Ada 10)"/>
    <property type="match status" value="1"/>
</dbReference>